<evidence type="ECO:0000313" key="2">
    <source>
        <dbReference type="EMBL" id="VDK39520.1"/>
    </source>
</evidence>
<sequence>MSSRFDKQRKADEFRRSTEERQRQTATRLDELRRENSS</sequence>
<protein>
    <submittedName>
        <fullName evidence="2">Uncharacterized protein</fullName>
    </submittedName>
</protein>
<evidence type="ECO:0000313" key="3">
    <source>
        <dbReference type="Proteomes" id="UP000267096"/>
    </source>
</evidence>
<proteinExistence type="predicted"/>
<dbReference type="AlphaFoldDB" id="A0A3P6Q5L8"/>
<organism evidence="2 3">
    <name type="scientific">Anisakis simplex</name>
    <name type="common">Herring worm</name>
    <dbReference type="NCBI Taxonomy" id="6269"/>
    <lineage>
        <taxon>Eukaryota</taxon>
        <taxon>Metazoa</taxon>
        <taxon>Ecdysozoa</taxon>
        <taxon>Nematoda</taxon>
        <taxon>Chromadorea</taxon>
        <taxon>Rhabditida</taxon>
        <taxon>Spirurina</taxon>
        <taxon>Ascaridomorpha</taxon>
        <taxon>Ascaridoidea</taxon>
        <taxon>Anisakidae</taxon>
        <taxon>Anisakis</taxon>
        <taxon>Anisakis simplex complex</taxon>
    </lineage>
</organism>
<feature type="region of interest" description="Disordered" evidence="1">
    <location>
        <begin position="1"/>
        <end position="38"/>
    </location>
</feature>
<gene>
    <name evidence="2" type="ORF">ASIM_LOCUS9455</name>
</gene>
<name>A0A3P6Q5L8_ANISI</name>
<dbReference type="Proteomes" id="UP000267096">
    <property type="component" value="Unassembled WGS sequence"/>
</dbReference>
<evidence type="ECO:0000256" key="1">
    <source>
        <dbReference type="SAM" id="MobiDB-lite"/>
    </source>
</evidence>
<reference evidence="2 3" key="1">
    <citation type="submission" date="2018-11" db="EMBL/GenBank/DDBJ databases">
        <authorList>
            <consortium name="Pathogen Informatics"/>
        </authorList>
    </citation>
    <scope>NUCLEOTIDE SEQUENCE [LARGE SCALE GENOMIC DNA]</scope>
</reference>
<accession>A0A3P6Q5L8</accession>
<keyword evidence="3" id="KW-1185">Reference proteome</keyword>
<dbReference type="EMBL" id="UYRR01028943">
    <property type="protein sequence ID" value="VDK39520.1"/>
    <property type="molecule type" value="Genomic_DNA"/>
</dbReference>